<accession>A0ABU3T2A5</accession>
<name>A0ABU3T2A5_9ALTE</name>
<dbReference type="Pfam" id="PF08238">
    <property type="entry name" value="Sel1"/>
    <property type="match status" value="2"/>
</dbReference>
<protein>
    <submittedName>
        <fullName evidence="1">Tetratricopeptide repeat protein</fullName>
    </submittedName>
</protein>
<comment type="caution">
    <text evidence="1">The sequence shown here is derived from an EMBL/GenBank/DDBJ whole genome shotgun (WGS) entry which is preliminary data.</text>
</comment>
<dbReference type="SUPFAM" id="SSF81901">
    <property type="entry name" value="HCP-like"/>
    <property type="match status" value="1"/>
</dbReference>
<dbReference type="InterPro" id="IPR006597">
    <property type="entry name" value="Sel1-like"/>
</dbReference>
<dbReference type="Proteomes" id="UP001247805">
    <property type="component" value="Unassembled WGS sequence"/>
</dbReference>
<dbReference type="InterPro" id="IPR052945">
    <property type="entry name" value="Mitotic_Regulator"/>
</dbReference>
<proteinExistence type="predicted"/>
<organism evidence="1 2">
    <name type="scientific">Paraglaciecola aquimarina</name>
    <dbReference type="NCBI Taxonomy" id="1235557"/>
    <lineage>
        <taxon>Bacteria</taxon>
        <taxon>Pseudomonadati</taxon>
        <taxon>Pseudomonadota</taxon>
        <taxon>Gammaproteobacteria</taxon>
        <taxon>Alteromonadales</taxon>
        <taxon>Alteromonadaceae</taxon>
        <taxon>Paraglaciecola</taxon>
    </lineage>
</organism>
<dbReference type="RefSeq" id="WP_316028136.1">
    <property type="nucleotide sequence ID" value="NZ_JAWDIO010000002.1"/>
</dbReference>
<dbReference type="EMBL" id="JAWDIO010000002">
    <property type="protein sequence ID" value="MDU0356395.1"/>
    <property type="molecule type" value="Genomic_DNA"/>
</dbReference>
<dbReference type="PANTHER" id="PTHR43628">
    <property type="entry name" value="ACTIVATOR OF C KINASE PROTEIN 1-RELATED"/>
    <property type="match status" value="1"/>
</dbReference>
<dbReference type="PANTHER" id="PTHR43628:SF1">
    <property type="entry name" value="CHITIN SYNTHASE REGULATORY FACTOR 2-RELATED"/>
    <property type="match status" value="1"/>
</dbReference>
<sequence>MNAQQQLAYLYSLGQGVAQNHQLAAYWFEKAALQGDAISQNRLGKLYERGLGVNQDLAKAKKLYRQAADQGHQIASINLRMLDN</sequence>
<evidence type="ECO:0000313" key="2">
    <source>
        <dbReference type="Proteomes" id="UP001247805"/>
    </source>
</evidence>
<evidence type="ECO:0000313" key="1">
    <source>
        <dbReference type="EMBL" id="MDU0356395.1"/>
    </source>
</evidence>
<keyword evidence="2" id="KW-1185">Reference proteome</keyword>
<dbReference type="SMART" id="SM00671">
    <property type="entry name" value="SEL1"/>
    <property type="match status" value="2"/>
</dbReference>
<dbReference type="InterPro" id="IPR011990">
    <property type="entry name" value="TPR-like_helical_dom_sf"/>
</dbReference>
<gene>
    <name evidence="1" type="ORF">RS130_23105</name>
</gene>
<reference evidence="1 2" key="1">
    <citation type="submission" date="2023-10" db="EMBL/GenBank/DDBJ databases">
        <title>Glaciecola aquimarina strain GGW-M5 nov., isolated from a coastal seawater.</title>
        <authorList>
            <person name="Bayburt H."/>
            <person name="Kim J.M."/>
            <person name="Choi B.J."/>
            <person name="Jeon C.O."/>
        </authorList>
    </citation>
    <scope>NUCLEOTIDE SEQUENCE [LARGE SCALE GENOMIC DNA]</scope>
    <source>
        <strain evidence="1 2">KCTC 32108</strain>
    </source>
</reference>
<dbReference type="Gene3D" id="1.25.40.10">
    <property type="entry name" value="Tetratricopeptide repeat domain"/>
    <property type="match status" value="1"/>
</dbReference>